<name>A0AA42CJT7_9PROT</name>
<dbReference type="InterPro" id="IPR028992">
    <property type="entry name" value="Hedgehog/Intein_dom"/>
</dbReference>
<proteinExistence type="predicted"/>
<feature type="domain" description="Hedgehog/Intein (Hint)" evidence="2">
    <location>
        <begin position="34"/>
        <end position="160"/>
    </location>
</feature>
<sequence>MPPAVPNFALTAAAGIACSDGTGGASLTAAPSGLAAGTRIAVPGGTAAVEDLRPGDAVATASGTAHVLRATRHAFTADALALRPDARPVRIGAGALAAGVPVRDLLLAPAQWLELDGMAAPAAALVNGASIRRDAAPADVAYISLRLDAPGALLAEAVACPALPRRSSPAATASLRLLLERLAALSYGPLQGHLEQATHHGAAGWVLDEHRPTTPVALEAVADGVVIAHLLADQRRPDLEMAGLGDGRCGFAVRFPHPLPADRGHILQIRRTADGADMSGSPLLLPPAGGTAEALHAALDRPPAPGDAARDALAAFLAERIDRLLQARIERQGGIPISLRTPPCGSRRSGAPGLAGEAHAGRSTAAT</sequence>
<accession>A0AA42CJT7</accession>
<dbReference type="RefSeq" id="WP_264716116.1">
    <property type="nucleotide sequence ID" value="NZ_JAPDNT010000031.1"/>
</dbReference>
<dbReference type="Pfam" id="PF13403">
    <property type="entry name" value="Hint_2"/>
    <property type="match status" value="1"/>
</dbReference>
<dbReference type="Proteomes" id="UP001165679">
    <property type="component" value="Unassembled WGS sequence"/>
</dbReference>
<feature type="region of interest" description="Disordered" evidence="1">
    <location>
        <begin position="336"/>
        <end position="367"/>
    </location>
</feature>
<evidence type="ECO:0000256" key="1">
    <source>
        <dbReference type="SAM" id="MobiDB-lite"/>
    </source>
</evidence>
<dbReference type="EMBL" id="JAPDNT010000031">
    <property type="protein sequence ID" value="MCW3477185.1"/>
    <property type="molecule type" value="Genomic_DNA"/>
</dbReference>
<reference evidence="3" key="1">
    <citation type="submission" date="2022-09" db="EMBL/GenBank/DDBJ databases">
        <title>Rhodovastum sp. nov. RN2-1 isolated from soil in Seongnam, South Korea.</title>
        <authorList>
            <person name="Le N.T."/>
        </authorList>
    </citation>
    <scope>NUCLEOTIDE SEQUENCE</scope>
    <source>
        <strain evidence="3">RN2-1</strain>
    </source>
</reference>
<evidence type="ECO:0000313" key="3">
    <source>
        <dbReference type="EMBL" id="MCW3477185.1"/>
    </source>
</evidence>
<keyword evidence="4" id="KW-1185">Reference proteome</keyword>
<dbReference type="InterPro" id="IPR036844">
    <property type="entry name" value="Hint_dom_sf"/>
</dbReference>
<gene>
    <name evidence="3" type="ORF">OL599_21670</name>
</gene>
<organism evidence="3 4">
    <name type="scientific">Limobrevibacterium gyesilva</name>
    <dbReference type="NCBI Taxonomy" id="2991712"/>
    <lineage>
        <taxon>Bacteria</taxon>
        <taxon>Pseudomonadati</taxon>
        <taxon>Pseudomonadota</taxon>
        <taxon>Alphaproteobacteria</taxon>
        <taxon>Acetobacterales</taxon>
        <taxon>Acetobacteraceae</taxon>
        <taxon>Limobrevibacterium</taxon>
    </lineage>
</organism>
<protein>
    <submittedName>
        <fullName evidence="3">Hint domain-containing protein</fullName>
    </submittedName>
</protein>
<dbReference type="SUPFAM" id="SSF51294">
    <property type="entry name" value="Hedgehog/intein (Hint) domain"/>
    <property type="match status" value="1"/>
</dbReference>
<evidence type="ECO:0000259" key="2">
    <source>
        <dbReference type="Pfam" id="PF13403"/>
    </source>
</evidence>
<reference evidence="3" key="2">
    <citation type="submission" date="2022-10" db="EMBL/GenBank/DDBJ databases">
        <authorList>
            <person name="Trinh H.N."/>
        </authorList>
    </citation>
    <scope>NUCLEOTIDE SEQUENCE</scope>
    <source>
        <strain evidence="3">RN2-1</strain>
    </source>
</reference>
<comment type="caution">
    <text evidence="3">The sequence shown here is derived from an EMBL/GenBank/DDBJ whole genome shotgun (WGS) entry which is preliminary data.</text>
</comment>
<evidence type="ECO:0000313" key="4">
    <source>
        <dbReference type="Proteomes" id="UP001165679"/>
    </source>
</evidence>
<dbReference type="AlphaFoldDB" id="A0AA42CJT7"/>